<accession>A0A814WB23</accession>
<feature type="region of interest" description="Disordered" evidence="1">
    <location>
        <begin position="158"/>
        <end position="177"/>
    </location>
</feature>
<dbReference type="Proteomes" id="UP000663852">
    <property type="component" value="Unassembled WGS sequence"/>
</dbReference>
<evidence type="ECO:0000313" key="3">
    <source>
        <dbReference type="EMBL" id="CAF1198939.1"/>
    </source>
</evidence>
<organism evidence="3 5">
    <name type="scientific">Adineta ricciae</name>
    <name type="common">Rotifer</name>
    <dbReference type="NCBI Taxonomy" id="249248"/>
    <lineage>
        <taxon>Eukaryota</taxon>
        <taxon>Metazoa</taxon>
        <taxon>Spiralia</taxon>
        <taxon>Gnathifera</taxon>
        <taxon>Rotifera</taxon>
        <taxon>Eurotatoria</taxon>
        <taxon>Bdelloidea</taxon>
        <taxon>Adinetida</taxon>
        <taxon>Adinetidae</taxon>
        <taxon>Adineta</taxon>
    </lineage>
</organism>
<sequence length="177" mass="19878">MILGTRSIDSVKLQLSRLIQLTQTTNQLTRTIPYENVLMVDQQLLQCAANVLTKIIENRNRFYQQKSAKVSIEKVDQIIVLVTSSSNIPSNIEQKMIIDAQKAFISLEKISFESLLNKLIQQVGDTELHLSSNVTSSIDKNSNTNLSTMISLPILDRNGNEMPFRTPKHNPARSGIP</sequence>
<gene>
    <name evidence="3" type="ORF">EDS130_LOCUS25247</name>
    <name evidence="2" type="ORF">XAT740_LOCUS17413</name>
</gene>
<evidence type="ECO:0000313" key="4">
    <source>
        <dbReference type="Proteomes" id="UP000663828"/>
    </source>
</evidence>
<evidence type="ECO:0000313" key="5">
    <source>
        <dbReference type="Proteomes" id="UP000663852"/>
    </source>
</evidence>
<proteinExistence type="predicted"/>
<protein>
    <submittedName>
        <fullName evidence="3">Uncharacterized protein</fullName>
    </submittedName>
</protein>
<evidence type="ECO:0000313" key="2">
    <source>
        <dbReference type="EMBL" id="CAF1082773.1"/>
    </source>
</evidence>
<dbReference type="Proteomes" id="UP000663828">
    <property type="component" value="Unassembled WGS sequence"/>
</dbReference>
<name>A0A814WB23_ADIRI</name>
<dbReference type="EMBL" id="CAJNOJ010000147">
    <property type="protein sequence ID" value="CAF1198939.1"/>
    <property type="molecule type" value="Genomic_DNA"/>
</dbReference>
<comment type="caution">
    <text evidence="3">The sequence shown here is derived from an EMBL/GenBank/DDBJ whole genome shotgun (WGS) entry which is preliminary data.</text>
</comment>
<reference evidence="3" key="1">
    <citation type="submission" date="2021-02" db="EMBL/GenBank/DDBJ databases">
        <authorList>
            <person name="Nowell W R."/>
        </authorList>
    </citation>
    <scope>NUCLEOTIDE SEQUENCE</scope>
</reference>
<dbReference type="EMBL" id="CAJNOR010001135">
    <property type="protein sequence ID" value="CAF1082773.1"/>
    <property type="molecule type" value="Genomic_DNA"/>
</dbReference>
<keyword evidence="4" id="KW-1185">Reference proteome</keyword>
<evidence type="ECO:0000256" key="1">
    <source>
        <dbReference type="SAM" id="MobiDB-lite"/>
    </source>
</evidence>
<dbReference type="AlphaFoldDB" id="A0A814WB23"/>